<evidence type="ECO:0000313" key="14">
    <source>
        <dbReference type="EMBL" id="HGV97265.1"/>
    </source>
</evidence>
<keyword evidence="8 14" id="KW-0675">Receptor</keyword>
<keyword evidence="2 10" id="KW-0813">Transport</keyword>
<dbReference type="InterPro" id="IPR008969">
    <property type="entry name" value="CarboxyPept-like_regulatory"/>
</dbReference>
<proteinExistence type="inferred from homology"/>
<keyword evidence="4 10" id="KW-0812">Transmembrane</keyword>
<evidence type="ECO:0000256" key="7">
    <source>
        <dbReference type="ARBA" id="ARBA00023136"/>
    </source>
</evidence>
<reference evidence="14" key="1">
    <citation type="journal article" date="2020" name="mSystems">
        <title>Genome- and Community-Level Interaction Insights into Carbon Utilization and Element Cycling Functions of Hydrothermarchaeota in Hydrothermal Sediment.</title>
        <authorList>
            <person name="Zhou Z."/>
            <person name="Liu Y."/>
            <person name="Xu W."/>
            <person name="Pan J."/>
            <person name="Luo Z.H."/>
            <person name="Li M."/>
        </authorList>
    </citation>
    <scope>NUCLEOTIDE SEQUENCE [LARGE SCALE GENOMIC DNA]</scope>
    <source>
        <strain evidence="14">SpSt-774</strain>
    </source>
</reference>
<evidence type="ECO:0000256" key="1">
    <source>
        <dbReference type="ARBA" id="ARBA00004571"/>
    </source>
</evidence>
<comment type="similarity">
    <text evidence="10 11">Belongs to the TonB-dependent receptor family.</text>
</comment>
<evidence type="ECO:0000256" key="9">
    <source>
        <dbReference type="ARBA" id="ARBA00023237"/>
    </source>
</evidence>
<dbReference type="SUPFAM" id="SSF49464">
    <property type="entry name" value="Carboxypeptidase regulatory domain-like"/>
    <property type="match status" value="1"/>
</dbReference>
<dbReference type="Pfam" id="PF07715">
    <property type="entry name" value="Plug"/>
    <property type="match status" value="1"/>
</dbReference>
<evidence type="ECO:0000259" key="13">
    <source>
        <dbReference type="Pfam" id="PF07715"/>
    </source>
</evidence>
<evidence type="ECO:0000256" key="10">
    <source>
        <dbReference type="PROSITE-ProRule" id="PRU01360"/>
    </source>
</evidence>
<evidence type="ECO:0000256" key="3">
    <source>
        <dbReference type="ARBA" id="ARBA00022452"/>
    </source>
</evidence>
<keyword evidence="6 11" id="KW-0798">TonB box</keyword>
<dbReference type="PANTHER" id="PTHR30069:SF29">
    <property type="entry name" value="HEMOGLOBIN AND HEMOGLOBIN-HAPTOGLOBIN-BINDING PROTEIN 1-RELATED"/>
    <property type="match status" value="1"/>
</dbReference>
<dbReference type="GO" id="GO:0015344">
    <property type="term" value="F:siderophore uptake transmembrane transporter activity"/>
    <property type="evidence" value="ECO:0007669"/>
    <property type="project" value="TreeGrafter"/>
</dbReference>
<dbReference type="EMBL" id="DTGZ01000054">
    <property type="protein sequence ID" value="HGV97265.1"/>
    <property type="molecule type" value="Genomic_DNA"/>
</dbReference>
<feature type="domain" description="TonB-dependent receptor plug" evidence="13">
    <location>
        <begin position="122"/>
        <end position="214"/>
    </location>
</feature>
<dbReference type="GO" id="GO:0044718">
    <property type="term" value="P:siderophore transmembrane transport"/>
    <property type="evidence" value="ECO:0007669"/>
    <property type="project" value="TreeGrafter"/>
</dbReference>
<comment type="caution">
    <text evidence="14">The sequence shown here is derived from an EMBL/GenBank/DDBJ whole genome shotgun (WGS) entry which is preliminary data.</text>
</comment>
<dbReference type="PROSITE" id="PS00018">
    <property type="entry name" value="EF_HAND_1"/>
    <property type="match status" value="1"/>
</dbReference>
<evidence type="ECO:0000256" key="2">
    <source>
        <dbReference type="ARBA" id="ARBA00022448"/>
    </source>
</evidence>
<organism evidence="14">
    <name type="scientific">candidate division WOR-3 bacterium</name>
    <dbReference type="NCBI Taxonomy" id="2052148"/>
    <lineage>
        <taxon>Bacteria</taxon>
        <taxon>Bacteria division WOR-3</taxon>
    </lineage>
</organism>
<dbReference type="InterPro" id="IPR018247">
    <property type="entry name" value="EF_Hand_1_Ca_BS"/>
</dbReference>
<dbReference type="Pfam" id="PF13715">
    <property type="entry name" value="CarbopepD_reg_2"/>
    <property type="match status" value="1"/>
</dbReference>
<evidence type="ECO:0000256" key="11">
    <source>
        <dbReference type="RuleBase" id="RU003357"/>
    </source>
</evidence>
<keyword evidence="3 10" id="KW-1134">Transmembrane beta strand</keyword>
<keyword evidence="9 10" id="KW-0998">Cell outer membrane</keyword>
<name>A0A7C4TG93_UNCW3</name>
<dbReference type="InterPro" id="IPR000531">
    <property type="entry name" value="Beta-barrel_TonB"/>
</dbReference>
<keyword evidence="7 10" id="KW-0472">Membrane</keyword>
<sequence>MKRLFCLILAGAFLFGAEYGKITGKVLDAETGEALVGADVMVEGTELGAATDEKGEYVILYVPAGSYAVTASYLGYDQFTYTNVIVNADQTTFLNFRLKPTVIEVEKVTVVAERPPIVVSQTQTGHSVTSQDIARLPVTTINQVITLQAGVVQSNLGTHIRGGRNEEITYFVDGIVTKVPHTGAQSTQINKSAVEEVTVVSGGFDAEYGDALSGIINIVTKEGGAKPSGSFGYLTDEVFFPDAIKEKLNFGYNLYDLSFGGPFPAFPRLRYFLSGELTMTDAFVTALYKVPSPRQDYRAQGRLSYTLPNNKAKLTASLFNSRTQYVTWSSGSLKYFKNIPMSRTKNWIVSSTFNYMLTAKTLASLKVGYTHYDRVYGTRDYAWEEENNRKWYEDYRLKAEHLIKYLTEDSLTPREVIVDSVMQYHTEYTNRDRLAQRHNPYGIEGLFYTYGDYRVWRYWANNDIQARFDISHGIGKVHEFKTGLDYIGYNLAYYDNNLPWVTNPFWDYYERKPFKVAGYIQDKMDFEGLIARIGIRVDYFDPKSFTYKYPNIAESTQVVNADKSYRVSPRLGFSLPVTERMKLRFNYGHYFQIPALDDMYGTTDTAVIRLALQRGNTIVGNIFLKPEKTVMYEVGIENQFAQNVVFGFTSYFKDVYDLSQIREVIAQPMPYFQFFNVDYGNIKGFEVRLDKTMSNMWALGLSYTLQFAKGTASWAGEFYYDYYSSGIDPITGLPLQPPVIDYWLDFDERHIVNANLNLDFPKDFFLIPLQNFSSSMVFSFHSGQPYTPYDLKGNKLGDENSARKPSWWNVDLDVRRTVTIGPINFAIDGQIMNLFNNKQIIDVYNTTGEPDDHGDYEPPLSQFGYLSIANLRYSPQADFNHDGLIDPVEMKTAYIDARTDYYLDPTNYNGPFRARLGISFGF</sequence>
<dbReference type="InterPro" id="IPR039426">
    <property type="entry name" value="TonB-dep_rcpt-like"/>
</dbReference>
<dbReference type="Pfam" id="PF00593">
    <property type="entry name" value="TonB_dep_Rec_b-barrel"/>
    <property type="match status" value="1"/>
</dbReference>
<dbReference type="PANTHER" id="PTHR30069">
    <property type="entry name" value="TONB-DEPENDENT OUTER MEMBRANE RECEPTOR"/>
    <property type="match status" value="1"/>
</dbReference>
<gene>
    <name evidence="14" type="ORF">ENV60_03085</name>
</gene>
<dbReference type="InterPro" id="IPR012910">
    <property type="entry name" value="Plug_dom"/>
</dbReference>
<protein>
    <submittedName>
        <fullName evidence="14">TonB-dependent receptor</fullName>
    </submittedName>
</protein>
<dbReference type="SUPFAM" id="SSF56935">
    <property type="entry name" value="Porins"/>
    <property type="match status" value="1"/>
</dbReference>
<evidence type="ECO:0000259" key="12">
    <source>
        <dbReference type="Pfam" id="PF00593"/>
    </source>
</evidence>
<accession>A0A7C4TG93</accession>
<dbReference type="InterPro" id="IPR037066">
    <property type="entry name" value="Plug_dom_sf"/>
</dbReference>
<dbReference type="Gene3D" id="2.40.170.20">
    <property type="entry name" value="TonB-dependent receptor, beta-barrel domain"/>
    <property type="match status" value="1"/>
</dbReference>
<evidence type="ECO:0000256" key="5">
    <source>
        <dbReference type="ARBA" id="ARBA00022729"/>
    </source>
</evidence>
<dbReference type="Gene3D" id="2.60.40.1120">
    <property type="entry name" value="Carboxypeptidase-like, regulatory domain"/>
    <property type="match status" value="1"/>
</dbReference>
<dbReference type="AlphaFoldDB" id="A0A7C4TG93"/>
<keyword evidence="5" id="KW-0732">Signal</keyword>
<dbReference type="Gene3D" id="2.170.130.10">
    <property type="entry name" value="TonB-dependent receptor, plug domain"/>
    <property type="match status" value="1"/>
</dbReference>
<evidence type="ECO:0000256" key="6">
    <source>
        <dbReference type="ARBA" id="ARBA00023077"/>
    </source>
</evidence>
<comment type="subcellular location">
    <subcellularLocation>
        <location evidence="1 10">Cell outer membrane</location>
        <topology evidence="1 10">Multi-pass membrane protein</topology>
    </subcellularLocation>
</comment>
<dbReference type="GO" id="GO:0009279">
    <property type="term" value="C:cell outer membrane"/>
    <property type="evidence" value="ECO:0007669"/>
    <property type="project" value="UniProtKB-SubCell"/>
</dbReference>
<evidence type="ECO:0000256" key="8">
    <source>
        <dbReference type="ARBA" id="ARBA00023170"/>
    </source>
</evidence>
<dbReference type="InterPro" id="IPR036942">
    <property type="entry name" value="Beta-barrel_TonB_sf"/>
</dbReference>
<feature type="domain" description="TonB-dependent receptor-like beta-barrel" evidence="12">
    <location>
        <begin position="309"/>
        <end position="818"/>
    </location>
</feature>
<evidence type="ECO:0000256" key="4">
    <source>
        <dbReference type="ARBA" id="ARBA00022692"/>
    </source>
</evidence>
<dbReference type="PROSITE" id="PS52016">
    <property type="entry name" value="TONB_DEPENDENT_REC_3"/>
    <property type="match status" value="1"/>
</dbReference>